<gene>
    <name evidence="2" type="ORF">F0U47_10640</name>
</gene>
<dbReference type="InterPro" id="IPR041657">
    <property type="entry name" value="HTH_17"/>
</dbReference>
<keyword evidence="3" id="KW-1185">Reference proteome</keyword>
<dbReference type="EMBL" id="VUJW01000003">
    <property type="protein sequence ID" value="KAA1427869.1"/>
    <property type="molecule type" value="Genomic_DNA"/>
</dbReference>
<name>A0A5B1M750_9ACTN</name>
<organism evidence="2 3">
    <name type="scientific">Nocardioides antri</name>
    <dbReference type="NCBI Taxonomy" id="2607659"/>
    <lineage>
        <taxon>Bacteria</taxon>
        <taxon>Bacillati</taxon>
        <taxon>Actinomycetota</taxon>
        <taxon>Actinomycetes</taxon>
        <taxon>Propionibacteriales</taxon>
        <taxon>Nocardioidaceae</taxon>
        <taxon>Nocardioides</taxon>
    </lineage>
</organism>
<dbReference type="Proteomes" id="UP000324351">
    <property type="component" value="Unassembled WGS sequence"/>
</dbReference>
<dbReference type="Pfam" id="PF12728">
    <property type="entry name" value="HTH_17"/>
    <property type="match status" value="1"/>
</dbReference>
<dbReference type="RefSeq" id="WP_149750361.1">
    <property type="nucleotide sequence ID" value="NZ_VUJW01000003.1"/>
</dbReference>
<dbReference type="AlphaFoldDB" id="A0A5B1M750"/>
<proteinExistence type="predicted"/>
<feature type="domain" description="Helix-turn-helix" evidence="1">
    <location>
        <begin position="32"/>
        <end position="74"/>
    </location>
</feature>
<reference evidence="2 3" key="1">
    <citation type="submission" date="2019-09" db="EMBL/GenBank/DDBJ databases">
        <title>Nocardioides panacisoli sp. nov., isolated from the soil of a ginseng field.</title>
        <authorList>
            <person name="Cho C."/>
        </authorList>
    </citation>
    <scope>NUCLEOTIDE SEQUENCE [LARGE SCALE GENOMIC DNA]</scope>
    <source>
        <strain evidence="2 3">BN140041</strain>
    </source>
</reference>
<sequence>MTAVINTSGHALGDLRDLPTTLPVWHASKVSAASLLGVGRSVAYEAAERGDLPSLRIGHRIVVPTAALLRMLGAQALADLDDAPATGSRS</sequence>
<reference evidence="2 3" key="2">
    <citation type="submission" date="2019-09" db="EMBL/GenBank/DDBJ databases">
        <authorList>
            <person name="Jin C."/>
        </authorList>
    </citation>
    <scope>NUCLEOTIDE SEQUENCE [LARGE SCALE GENOMIC DNA]</scope>
    <source>
        <strain evidence="2 3">BN140041</strain>
    </source>
</reference>
<accession>A0A5B1M750</accession>
<evidence type="ECO:0000313" key="3">
    <source>
        <dbReference type="Proteomes" id="UP000324351"/>
    </source>
</evidence>
<evidence type="ECO:0000259" key="1">
    <source>
        <dbReference type="Pfam" id="PF12728"/>
    </source>
</evidence>
<evidence type="ECO:0000313" key="2">
    <source>
        <dbReference type="EMBL" id="KAA1427869.1"/>
    </source>
</evidence>
<comment type="caution">
    <text evidence="2">The sequence shown here is derived from an EMBL/GenBank/DDBJ whole genome shotgun (WGS) entry which is preliminary data.</text>
</comment>
<protein>
    <submittedName>
        <fullName evidence="2">Helix-turn-helix domain-containing protein</fullName>
    </submittedName>
</protein>